<feature type="domain" description="CARD" evidence="6">
    <location>
        <begin position="322"/>
        <end position="410"/>
    </location>
</feature>
<keyword evidence="8" id="KW-0689">Ribosomal protein</keyword>
<dbReference type="Pfam" id="PF07654">
    <property type="entry name" value="C1-set"/>
    <property type="match status" value="1"/>
</dbReference>
<dbReference type="OrthoDB" id="10043043at2759"/>
<proteinExistence type="predicted"/>
<dbReference type="FunFam" id="1.10.533.10:FF:000013">
    <property type="entry name" value="Apoptosis-associated speck-like protein containing a CARD"/>
    <property type="match status" value="1"/>
</dbReference>
<dbReference type="InterPro" id="IPR003597">
    <property type="entry name" value="Ig_C1-set"/>
</dbReference>
<organism evidence="8 9">
    <name type="scientific">Platysternon megacephalum</name>
    <name type="common">big-headed turtle</name>
    <dbReference type="NCBI Taxonomy" id="55544"/>
    <lineage>
        <taxon>Eukaryota</taxon>
        <taxon>Metazoa</taxon>
        <taxon>Chordata</taxon>
        <taxon>Craniata</taxon>
        <taxon>Vertebrata</taxon>
        <taxon>Euteleostomi</taxon>
        <taxon>Archelosauria</taxon>
        <taxon>Testudinata</taxon>
        <taxon>Testudines</taxon>
        <taxon>Cryptodira</taxon>
        <taxon>Durocryptodira</taxon>
        <taxon>Testudinoidea</taxon>
        <taxon>Platysternidae</taxon>
        <taxon>Platysternon</taxon>
    </lineage>
</organism>
<evidence type="ECO:0000256" key="5">
    <source>
        <dbReference type="ARBA" id="ARBA00023198"/>
    </source>
</evidence>
<comment type="subcellular location">
    <subcellularLocation>
        <location evidence="1">Cytoplasm</location>
        <location evidence="1">Cytosol</location>
    </subcellularLocation>
</comment>
<dbReference type="InterPro" id="IPR007110">
    <property type="entry name" value="Ig-like_dom"/>
</dbReference>
<dbReference type="SUPFAM" id="SSF47986">
    <property type="entry name" value="DEATH domain"/>
    <property type="match status" value="1"/>
</dbReference>
<evidence type="ECO:0000313" key="9">
    <source>
        <dbReference type="Proteomes" id="UP000297703"/>
    </source>
</evidence>
<dbReference type="CDD" id="cd00098">
    <property type="entry name" value="IgC1"/>
    <property type="match status" value="1"/>
</dbReference>
<dbReference type="GO" id="GO:0045087">
    <property type="term" value="P:innate immune response"/>
    <property type="evidence" value="ECO:0007669"/>
    <property type="project" value="UniProtKB-KW"/>
</dbReference>
<evidence type="ECO:0000256" key="4">
    <source>
        <dbReference type="ARBA" id="ARBA00022859"/>
    </source>
</evidence>
<sequence length="410" mass="45758">MEASLRGKISPSLSLYPFDFSVVLRSPEVSEIFQSQPLVEGSHVAFSCFIAGYFPQELTVTWLRRESGDSVATPIEDSADYAIIHKETCAKDRETYQQMVTLSFTPSAQRDQGAEFICQVGHLALQTPIERSTGMLEVKGVATPDAKEVAPDTREVTPVFKEVAPVSREVTPVFKEVAPVSREVTPVFKEVAPVSREVTPVFKEVAPVSREVTPVFKEVAPVSREVTPVFKEVAPVSREVTPVFKEVAPVSREVTPVFKEVAPVSREVTPVFKEVAPVSREVTPVSKEVAPVSREVTPVSKEVAPDSREFKPISREGRGSAAGRKETHFVDRHREQLIQRVTLVEGVLDKLLGDVLDTEQYLTITAERTNPMKMRKLYEFMVSWNKYCKDQLYEALKDKCKFLVADLEGD</sequence>
<dbReference type="InterPro" id="IPR013783">
    <property type="entry name" value="Ig-like_fold"/>
</dbReference>
<dbReference type="Proteomes" id="UP000297703">
    <property type="component" value="Unassembled WGS sequence"/>
</dbReference>
<accession>A0A4D9DJN7</accession>
<evidence type="ECO:0000256" key="1">
    <source>
        <dbReference type="ARBA" id="ARBA00004514"/>
    </source>
</evidence>
<dbReference type="STRING" id="55544.A0A4D9DJN7"/>
<dbReference type="AlphaFoldDB" id="A0A4D9DJN7"/>
<dbReference type="PROSITE" id="PS50835">
    <property type="entry name" value="IG_LIKE"/>
    <property type="match status" value="1"/>
</dbReference>
<dbReference type="Gene3D" id="1.10.533.10">
    <property type="entry name" value="Death Domain, Fas"/>
    <property type="match status" value="1"/>
</dbReference>
<dbReference type="GO" id="GO:0006954">
    <property type="term" value="P:inflammatory response"/>
    <property type="evidence" value="ECO:0007669"/>
    <property type="project" value="UniProtKB-KW"/>
</dbReference>
<dbReference type="CDD" id="cd08330">
    <property type="entry name" value="CARD_ASC_NALP1"/>
    <property type="match status" value="1"/>
</dbReference>
<reference evidence="8 9" key="1">
    <citation type="submission" date="2019-04" db="EMBL/GenBank/DDBJ databases">
        <title>Draft genome of the big-headed turtle Platysternon megacephalum.</title>
        <authorList>
            <person name="Gong S."/>
        </authorList>
    </citation>
    <scope>NUCLEOTIDE SEQUENCE [LARGE SCALE GENOMIC DNA]</scope>
    <source>
        <strain evidence="8">DO16091913</strain>
        <tissue evidence="8">Muscle</tissue>
    </source>
</reference>
<gene>
    <name evidence="8" type="ORF">DR999_PMT20687</name>
</gene>
<evidence type="ECO:0000256" key="2">
    <source>
        <dbReference type="ARBA" id="ARBA00022490"/>
    </source>
</evidence>
<keyword evidence="3" id="KW-0399">Innate immunity</keyword>
<dbReference type="InterPro" id="IPR033516">
    <property type="entry name" value="CARD8/ASC/NALP1_CARD"/>
</dbReference>
<dbReference type="InterPro" id="IPR011029">
    <property type="entry name" value="DEATH-like_dom_sf"/>
</dbReference>
<dbReference type="InterPro" id="IPR003006">
    <property type="entry name" value="Ig/MHC_CS"/>
</dbReference>
<comment type="caution">
    <text evidence="8">The sequence shown here is derived from an EMBL/GenBank/DDBJ whole genome shotgun (WGS) entry which is preliminary data.</text>
</comment>
<keyword evidence="8" id="KW-0687">Ribonucleoprotein</keyword>
<evidence type="ECO:0000313" key="8">
    <source>
        <dbReference type="EMBL" id="TFJ97474.1"/>
    </source>
</evidence>
<keyword evidence="4" id="KW-0391">Immunity</keyword>
<dbReference type="SMART" id="SM00407">
    <property type="entry name" value="IGc1"/>
    <property type="match status" value="1"/>
</dbReference>
<keyword evidence="2" id="KW-0963">Cytoplasm</keyword>
<protein>
    <submittedName>
        <fullName evidence="8">40S ribosomal protein S23-like</fullName>
    </submittedName>
</protein>
<evidence type="ECO:0000256" key="3">
    <source>
        <dbReference type="ARBA" id="ARBA00022588"/>
    </source>
</evidence>
<dbReference type="PROSITE" id="PS00290">
    <property type="entry name" value="IG_MHC"/>
    <property type="match status" value="1"/>
</dbReference>
<name>A0A4D9DJN7_9SAUR</name>
<keyword evidence="9" id="KW-1185">Reference proteome</keyword>
<dbReference type="GO" id="GO:0005829">
    <property type="term" value="C:cytosol"/>
    <property type="evidence" value="ECO:0007669"/>
    <property type="project" value="UniProtKB-SubCell"/>
</dbReference>
<dbReference type="SUPFAM" id="SSF58104">
    <property type="entry name" value="Methyl-accepting chemotaxis protein (MCP) signaling domain"/>
    <property type="match status" value="1"/>
</dbReference>
<dbReference type="Pfam" id="PF00619">
    <property type="entry name" value="CARD"/>
    <property type="match status" value="1"/>
</dbReference>
<reference evidence="8 9" key="2">
    <citation type="submission" date="2019-04" db="EMBL/GenBank/DDBJ databases">
        <title>The genome sequence of big-headed turtle.</title>
        <authorList>
            <person name="Gong S."/>
        </authorList>
    </citation>
    <scope>NUCLEOTIDE SEQUENCE [LARGE SCALE GENOMIC DNA]</scope>
    <source>
        <strain evidence="8">DO16091913</strain>
        <tissue evidence="8">Muscle</tissue>
    </source>
</reference>
<dbReference type="PANTHER" id="PTHR46985">
    <property type="entry name" value="NACHT, LRR AND PYD DOMAINS-CONTAINING PROTEIN 1"/>
    <property type="match status" value="1"/>
</dbReference>
<dbReference type="InterPro" id="IPR051249">
    <property type="entry name" value="NLRP_Inflammasome"/>
</dbReference>
<dbReference type="InterPro" id="IPR001315">
    <property type="entry name" value="CARD"/>
</dbReference>
<evidence type="ECO:0000259" key="7">
    <source>
        <dbReference type="PROSITE" id="PS50835"/>
    </source>
</evidence>
<feature type="domain" description="Ig-like" evidence="7">
    <location>
        <begin position="27"/>
        <end position="130"/>
    </location>
</feature>
<dbReference type="PANTHER" id="PTHR46985:SF2">
    <property type="entry name" value="APOPTOSIS-ASSOCIATED SPECK-LIKE PROTEIN CONTAINING A CARD"/>
    <property type="match status" value="1"/>
</dbReference>
<dbReference type="PROSITE" id="PS50209">
    <property type="entry name" value="CARD"/>
    <property type="match status" value="1"/>
</dbReference>
<evidence type="ECO:0000259" key="6">
    <source>
        <dbReference type="PROSITE" id="PS50209"/>
    </source>
</evidence>
<keyword evidence="5" id="KW-0395">Inflammatory response</keyword>
<dbReference type="GO" id="GO:0042981">
    <property type="term" value="P:regulation of apoptotic process"/>
    <property type="evidence" value="ECO:0007669"/>
    <property type="project" value="InterPro"/>
</dbReference>
<dbReference type="EMBL" id="QXTE01000492">
    <property type="protein sequence ID" value="TFJ97474.1"/>
    <property type="molecule type" value="Genomic_DNA"/>
</dbReference>
<dbReference type="SUPFAM" id="SSF48726">
    <property type="entry name" value="Immunoglobulin"/>
    <property type="match status" value="1"/>
</dbReference>
<dbReference type="InterPro" id="IPR036179">
    <property type="entry name" value="Ig-like_dom_sf"/>
</dbReference>
<dbReference type="FunFam" id="2.60.40.10:FF:001774">
    <property type="entry name" value="Uncharacterized LOC100216153"/>
    <property type="match status" value="1"/>
</dbReference>
<dbReference type="GO" id="GO:0005840">
    <property type="term" value="C:ribosome"/>
    <property type="evidence" value="ECO:0007669"/>
    <property type="project" value="UniProtKB-KW"/>
</dbReference>
<dbReference type="Gene3D" id="2.60.40.10">
    <property type="entry name" value="Immunoglobulins"/>
    <property type="match status" value="1"/>
</dbReference>